<name>A0A6J7RJU9_9ZZZZ</name>
<keyword evidence="4" id="KW-1133">Transmembrane helix</keyword>
<keyword evidence="5" id="KW-0472">Membrane</keyword>
<dbReference type="EMBL" id="CAFABE010000002">
    <property type="protein sequence ID" value="CAB4816392.1"/>
    <property type="molecule type" value="Genomic_DNA"/>
</dbReference>
<evidence type="ECO:0000259" key="6">
    <source>
        <dbReference type="PROSITE" id="PS50927"/>
    </source>
</evidence>
<evidence type="ECO:0000313" key="8">
    <source>
        <dbReference type="EMBL" id="CAB4875745.1"/>
    </source>
</evidence>
<sequence length="648" mass="66757">MTRTPRSIVSPIQAIVLATSLLAGVLLGTVGPGMIPSASAASSFGVSESLTTGQSLTSPSNSFFAVMQGDGNFVIYQRTFIGNVAVWSTGTSGTASNTLRLQGDGNLVLYGAGRAYWASFAFASSQLSVSLQDDGNLVVVSAGRPIWSWKTGAIAPPPPPPCPTSSSSSSVGCEQVLNEGQQLAAGQYNAVLQGDGNFVLYNGATTANNAVWSTGTNNTRGVLQLVLQRDGNLVLYTPGRASAPWSTGTFGKGATSPHLELQGDGNMVLYKSAGATPGGAIWATGAPAQTTVGVYAYPSAQQAINDGWPQIAVTGALGSQGPPWVQSPNGEDKATGLAIQNSGRSIPWNSYWTVSGPPGAACNGRAVLGTNAALTSGSSLSVGQLTAILQGDGNFVLYNGSAIPSNKLWSTNTGGRGGTRLEMQSDGNLVLYTSSRAAVWSSGHFGANSILALQCDGNLVTYASGGTPTWSTGTSVPKTGTPENYQNIGFVAGQTVARAIDGYGLRIKPNFVTLDPEGYPDSHSGLDAAGPAQWAAMMQGWSDGIKSIDGGLTPAFYATQSEYLAYNLRSINLPFFLAVAFGGDNTTLIPPRRLSGVDGGNIQGVVAFYYGPSNGLQCATVKSATATIASWGYRYNTLQFNPGLACHA</sequence>
<feature type="domain" description="Bulb-type lectin" evidence="6">
    <location>
        <begin position="168"/>
        <end position="282"/>
    </location>
</feature>
<evidence type="ECO:0000313" key="7">
    <source>
        <dbReference type="EMBL" id="CAB4816392.1"/>
    </source>
</evidence>
<evidence type="ECO:0000256" key="4">
    <source>
        <dbReference type="ARBA" id="ARBA00022989"/>
    </source>
</evidence>
<proteinExistence type="predicted"/>
<feature type="domain" description="Bulb-type lectin" evidence="6">
    <location>
        <begin position="41"/>
        <end position="152"/>
    </location>
</feature>
<dbReference type="Gene3D" id="2.90.10.10">
    <property type="entry name" value="Bulb-type lectin domain"/>
    <property type="match status" value="6"/>
</dbReference>
<dbReference type="PANTHER" id="PTHR47974:SF9">
    <property type="entry name" value="RECEPTOR-LIKE SERINE_THREONINE-PROTEIN KINASE"/>
    <property type="match status" value="1"/>
</dbReference>
<evidence type="ECO:0000256" key="3">
    <source>
        <dbReference type="ARBA" id="ARBA00022729"/>
    </source>
</evidence>
<dbReference type="EMBL" id="CAFBPM010000016">
    <property type="protein sequence ID" value="CAB5029041.1"/>
    <property type="molecule type" value="Genomic_DNA"/>
</dbReference>
<comment type="subcellular location">
    <subcellularLocation>
        <location evidence="1">Membrane</location>
        <topology evidence="1">Single-pass membrane protein</topology>
    </subcellularLocation>
</comment>
<keyword evidence="3" id="KW-0732">Signal</keyword>
<evidence type="ECO:0000256" key="1">
    <source>
        <dbReference type="ARBA" id="ARBA00004167"/>
    </source>
</evidence>
<accession>A0A6J7RJU9</accession>
<dbReference type="InterPro" id="IPR036426">
    <property type="entry name" value="Bulb-type_lectin_dom_sf"/>
</dbReference>
<dbReference type="PROSITE" id="PS50927">
    <property type="entry name" value="BULB_LECTIN"/>
    <property type="match status" value="3"/>
</dbReference>
<dbReference type="CDD" id="cd00028">
    <property type="entry name" value="B_lectin"/>
    <property type="match status" value="1"/>
</dbReference>
<dbReference type="EMBL" id="CAFBLT010000001">
    <property type="protein sequence ID" value="CAB4875745.1"/>
    <property type="molecule type" value="Genomic_DNA"/>
</dbReference>
<dbReference type="SUPFAM" id="SSF51110">
    <property type="entry name" value="alpha-D-mannose-specific plant lectins"/>
    <property type="match status" value="3"/>
</dbReference>
<gene>
    <name evidence="7" type="ORF">UFOPK3164_00092</name>
    <name evidence="8" type="ORF">UFOPK3427_01114</name>
    <name evidence="9" type="ORF">UFOPK4112_01452</name>
</gene>
<dbReference type="SMART" id="SM00108">
    <property type="entry name" value="B_lectin"/>
    <property type="match status" value="3"/>
</dbReference>
<protein>
    <submittedName>
        <fullName evidence="9">Unannotated protein</fullName>
    </submittedName>
</protein>
<dbReference type="InterPro" id="IPR001480">
    <property type="entry name" value="Bulb-type_lectin_dom"/>
</dbReference>
<evidence type="ECO:0000256" key="2">
    <source>
        <dbReference type="ARBA" id="ARBA00022692"/>
    </source>
</evidence>
<organism evidence="9">
    <name type="scientific">freshwater metagenome</name>
    <dbReference type="NCBI Taxonomy" id="449393"/>
    <lineage>
        <taxon>unclassified sequences</taxon>
        <taxon>metagenomes</taxon>
        <taxon>ecological metagenomes</taxon>
    </lineage>
</organism>
<dbReference type="AlphaFoldDB" id="A0A6J7RJU9"/>
<dbReference type="PANTHER" id="PTHR47974">
    <property type="entry name" value="OS07G0415500 PROTEIN"/>
    <property type="match status" value="1"/>
</dbReference>
<feature type="domain" description="Bulb-type lectin" evidence="6">
    <location>
        <begin position="365"/>
        <end position="474"/>
    </location>
</feature>
<keyword evidence="2" id="KW-0812">Transmembrane</keyword>
<evidence type="ECO:0000313" key="9">
    <source>
        <dbReference type="EMBL" id="CAB5029041.1"/>
    </source>
</evidence>
<dbReference type="GO" id="GO:0016020">
    <property type="term" value="C:membrane"/>
    <property type="evidence" value="ECO:0007669"/>
    <property type="project" value="UniProtKB-SubCell"/>
</dbReference>
<evidence type="ECO:0000256" key="5">
    <source>
        <dbReference type="ARBA" id="ARBA00023136"/>
    </source>
</evidence>
<reference evidence="9" key="1">
    <citation type="submission" date="2020-05" db="EMBL/GenBank/DDBJ databases">
        <authorList>
            <person name="Chiriac C."/>
            <person name="Salcher M."/>
            <person name="Ghai R."/>
            <person name="Kavagutti S V."/>
        </authorList>
    </citation>
    <scope>NUCLEOTIDE SEQUENCE</scope>
</reference>